<dbReference type="GeneID" id="26634671"/>
<dbReference type="KEGG" id="vg:26634671"/>
<keyword evidence="2" id="KW-1185">Reference proteome</keyword>
<organism evidence="1 2">
    <name type="scientific">Ralstonia phage RSF1</name>
    <dbReference type="NCBI Taxonomy" id="1689679"/>
    <lineage>
        <taxon>Viruses</taxon>
        <taxon>Duplodnaviria</taxon>
        <taxon>Heunggongvirae</taxon>
        <taxon>Uroviricota</taxon>
        <taxon>Caudoviricetes</taxon>
        <taxon>Chimalliviridae</taxon>
        <taxon>Chiangmaivirus</taxon>
        <taxon>Chiangmaivirus RSF1</taxon>
    </lineage>
</organism>
<reference evidence="1 2" key="1">
    <citation type="submission" date="2015-07" db="EMBL/GenBank/DDBJ databases">
        <title>Two Asian jumbo phage RSL2 and RSF1 infecting the phytopathogen Ralstonia solanacearum share common features related to the phi-KZ-like phages.</title>
        <authorList>
            <person name="Kawasaki T."/>
            <person name="Fujie M."/>
            <person name="Chatchawankanphanich O."/>
            <person name="Ogata H."/>
            <person name="Yamada T."/>
        </authorList>
    </citation>
    <scope>NUCLEOTIDE SEQUENCE [LARGE SCALE GENOMIC DNA]</scope>
    <source>
        <strain evidence="1 2">RSF1</strain>
    </source>
</reference>
<evidence type="ECO:0000313" key="2">
    <source>
        <dbReference type="Proteomes" id="UP000202583"/>
    </source>
</evidence>
<dbReference type="EMBL" id="AP014927">
    <property type="protein sequence ID" value="BAS05002.1"/>
    <property type="molecule type" value="Genomic_DNA"/>
</dbReference>
<dbReference type="OrthoDB" id="31153at10239"/>
<protein>
    <submittedName>
        <fullName evidence="1">Uncharacterized protein</fullName>
    </submittedName>
</protein>
<proteinExistence type="predicted"/>
<dbReference type="Proteomes" id="UP000202583">
    <property type="component" value="Segment"/>
</dbReference>
<evidence type="ECO:0000313" key="1">
    <source>
        <dbReference type="EMBL" id="BAS05002.1"/>
    </source>
</evidence>
<accession>A0A0K2QQZ3</accession>
<dbReference type="RefSeq" id="YP_009208014.1">
    <property type="nucleotide sequence ID" value="NC_028899.1"/>
</dbReference>
<sequence length="217" mass="24533">MSQNQNAAVLADSNADSILVVRVHDSDVEASMKSNYDQGRDKIAGLNNLFAVGCMHADYEITAKLPTEEVSNSTGYFDPLASATFVCHDGETVVAGKTVRFLDERTHRRLYIIVVVPGMNVIIHDRYSFTENGFAGVLACTSDVSGAREFIGMEPVWSEGCQYDFVMACRLFGFEYDRSKNEVYMPRERKQNFFVSMQSFFFNATQRYSKKQEMLNK</sequence>
<name>A0A0K2QQZ3_9CAUD</name>